<sequence length="90" mass="9771">MSKLFVRSLSWETNDDSLKSKFSEFGVLEEAVVVKDRETGRSRGFGFVKYTNDNDAKMAMDKMDGTELDGRTISVVIAEDRRGGGGGGGG</sequence>
<dbReference type="SUPFAM" id="SSF54928">
    <property type="entry name" value="RNA-binding domain, RBD"/>
    <property type="match status" value="1"/>
</dbReference>
<dbReference type="PANTHER" id="PTHR48027">
    <property type="entry name" value="HETEROGENEOUS NUCLEAR RIBONUCLEOPROTEIN 87F-RELATED"/>
    <property type="match status" value="1"/>
</dbReference>
<keyword evidence="1 2" id="KW-0694">RNA-binding</keyword>
<keyword evidence="5" id="KW-1185">Reference proteome</keyword>
<gene>
    <name evidence="4" type="ORF">Q9L58_007485</name>
</gene>
<dbReference type="PROSITE" id="PS50102">
    <property type="entry name" value="RRM"/>
    <property type="match status" value="1"/>
</dbReference>
<evidence type="ECO:0000256" key="2">
    <source>
        <dbReference type="PROSITE-ProRule" id="PRU00176"/>
    </source>
</evidence>
<dbReference type="InterPro" id="IPR000504">
    <property type="entry name" value="RRM_dom"/>
</dbReference>
<dbReference type="EMBL" id="JBBBZM010000120">
    <property type="protein sequence ID" value="KAL0633595.1"/>
    <property type="molecule type" value="Genomic_DNA"/>
</dbReference>
<evidence type="ECO:0000313" key="5">
    <source>
        <dbReference type="Proteomes" id="UP001447188"/>
    </source>
</evidence>
<dbReference type="InterPro" id="IPR012677">
    <property type="entry name" value="Nucleotide-bd_a/b_plait_sf"/>
</dbReference>
<dbReference type="Gene3D" id="3.30.70.330">
    <property type="match status" value="1"/>
</dbReference>
<comment type="caution">
    <text evidence="4">The sequence shown here is derived from an EMBL/GenBank/DDBJ whole genome shotgun (WGS) entry which is preliminary data.</text>
</comment>
<feature type="domain" description="RRM" evidence="3">
    <location>
        <begin position="2"/>
        <end position="80"/>
    </location>
</feature>
<evidence type="ECO:0000256" key="1">
    <source>
        <dbReference type="ARBA" id="ARBA00022884"/>
    </source>
</evidence>
<dbReference type="InterPro" id="IPR052462">
    <property type="entry name" value="SLIRP/GR-RBP-like"/>
</dbReference>
<protein>
    <recommendedName>
        <fullName evidence="3">RRM domain-containing protein</fullName>
    </recommendedName>
</protein>
<evidence type="ECO:0000259" key="3">
    <source>
        <dbReference type="PROSITE" id="PS50102"/>
    </source>
</evidence>
<dbReference type="Pfam" id="PF00076">
    <property type="entry name" value="RRM_1"/>
    <property type="match status" value="1"/>
</dbReference>
<proteinExistence type="predicted"/>
<evidence type="ECO:0000313" key="4">
    <source>
        <dbReference type="EMBL" id="KAL0633595.1"/>
    </source>
</evidence>
<organism evidence="4 5">
    <name type="scientific">Discina gigas</name>
    <dbReference type="NCBI Taxonomy" id="1032678"/>
    <lineage>
        <taxon>Eukaryota</taxon>
        <taxon>Fungi</taxon>
        <taxon>Dikarya</taxon>
        <taxon>Ascomycota</taxon>
        <taxon>Pezizomycotina</taxon>
        <taxon>Pezizomycetes</taxon>
        <taxon>Pezizales</taxon>
        <taxon>Discinaceae</taxon>
        <taxon>Discina</taxon>
    </lineage>
</organism>
<dbReference type="SMART" id="SM00360">
    <property type="entry name" value="RRM"/>
    <property type="match status" value="1"/>
</dbReference>
<reference evidence="4 5" key="1">
    <citation type="submission" date="2024-02" db="EMBL/GenBank/DDBJ databases">
        <title>Discinaceae phylogenomics.</title>
        <authorList>
            <person name="Dirks A.C."/>
            <person name="James T.Y."/>
        </authorList>
    </citation>
    <scope>NUCLEOTIDE SEQUENCE [LARGE SCALE GENOMIC DNA]</scope>
    <source>
        <strain evidence="4 5">ACD0624</strain>
    </source>
</reference>
<dbReference type="Proteomes" id="UP001447188">
    <property type="component" value="Unassembled WGS sequence"/>
</dbReference>
<name>A0ABR3GCU5_9PEZI</name>
<dbReference type="InterPro" id="IPR035979">
    <property type="entry name" value="RBD_domain_sf"/>
</dbReference>
<accession>A0ABR3GCU5</accession>